<dbReference type="PANTHER" id="PTHR30487">
    <property type="entry name" value="TYPE 4 PREPILIN-LIKE PROTEINS LEADER PEPTIDE-PROCESSING ENZYME"/>
    <property type="match status" value="1"/>
</dbReference>
<dbReference type="Gene3D" id="1.20.120.1220">
    <property type="match status" value="1"/>
</dbReference>
<keyword evidence="2" id="KW-1133">Transmembrane helix</keyword>
<dbReference type="AlphaFoldDB" id="A0A3M8CNH3"/>
<feature type="transmembrane region" description="Helical" evidence="2">
    <location>
        <begin position="133"/>
        <end position="150"/>
    </location>
</feature>
<feature type="domain" description="Prepilin type IV endopeptidase peptidase" evidence="3">
    <location>
        <begin position="12"/>
        <end position="113"/>
    </location>
</feature>
<sequence length="151" mass="16589">MCLLTAYVFIPMLIIMGVAVYTDLRSKMIYDWVTLPGIAYFLLYHAFVHTDRWFSYALGVVVLGGITLVMAVISRGQLGGGDIKLFAVVGAALGWQAGLLVMGLTYLLAGLCVIPIMIAAKVMKRSNKKEIPMAPYIAAGTMFLMMVSFYY</sequence>
<dbReference type="InterPro" id="IPR050882">
    <property type="entry name" value="Prepilin_peptidase/N-MTase"/>
</dbReference>
<accession>A0A3M8CNH3</accession>
<evidence type="ECO:0000313" key="4">
    <source>
        <dbReference type="EMBL" id="RNB77183.1"/>
    </source>
</evidence>
<evidence type="ECO:0000256" key="2">
    <source>
        <dbReference type="SAM" id="Phobius"/>
    </source>
</evidence>
<dbReference type="PANTHER" id="PTHR30487:SF0">
    <property type="entry name" value="PREPILIN LEADER PEPTIDASE_N-METHYLTRANSFERASE-RELATED"/>
    <property type="match status" value="1"/>
</dbReference>
<feature type="transmembrane region" description="Helical" evidence="2">
    <location>
        <begin position="85"/>
        <end position="118"/>
    </location>
</feature>
<dbReference type="Proteomes" id="UP000281915">
    <property type="component" value="Unassembled WGS sequence"/>
</dbReference>
<name>A0A3M8CNH3_9BACL</name>
<keyword evidence="2" id="KW-0812">Transmembrane</keyword>
<protein>
    <submittedName>
        <fullName evidence="4">Prepilin peptidase</fullName>
    </submittedName>
</protein>
<dbReference type="GO" id="GO:0004190">
    <property type="term" value="F:aspartic-type endopeptidase activity"/>
    <property type="evidence" value="ECO:0007669"/>
    <property type="project" value="InterPro"/>
</dbReference>
<feature type="transmembrane region" description="Helical" evidence="2">
    <location>
        <begin position="6"/>
        <end position="22"/>
    </location>
</feature>
<evidence type="ECO:0000256" key="1">
    <source>
        <dbReference type="ARBA" id="ARBA00005801"/>
    </source>
</evidence>
<organism evidence="4 5">
    <name type="scientific">Brevibacillus panacihumi</name>
    <dbReference type="NCBI Taxonomy" id="497735"/>
    <lineage>
        <taxon>Bacteria</taxon>
        <taxon>Bacillati</taxon>
        <taxon>Bacillota</taxon>
        <taxon>Bacilli</taxon>
        <taxon>Bacillales</taxon>
        <taxon>Paenibacillaceae</taxon>
        <taxon>Brevibacillus</taxon>
    </lineage>
</organism>
<dbReference type="GO" id="GO:0006465">
    <property type="term" value="P:signal peptide processing"/>
    <property type="evidence" value="ECO:0007669"/>
    <property type="project" value="TreeGrafter"/>
</dbReference>
<reference evidence="4 5" key="1">
    <citation type="submission" date="2018-10" db="EMBL/GenBank/DDBJ databases">
        <title>Phylogenomics of Brevibacillus.</title>
        <authorList>
            <person name="Dunlap C."/>
        </authorList>
    </citation>
    <scope>NUCLEOTIDE SEQUENCE [LARGE SCALE GENOMIC DNA]</scope>
    <source>
        <strain evidence="4 5">JCM 15085</strain>
    </source>
</reference>
<comment type="similarity">
    <text evidence="1">Belongs to the peptidase A24 family.</text>
</comment>
<keyword evidence="2" id="KW-0472">Membrane</keyword>
<dbReference type="Pfam" id="PF01478">
    <property type="entry name" value="Peptidase_A24"/>
    <property type="match status" value="1"/>
</dbReference>
<dbReference type="EMBL" id="RHHT01000032">
    <property type="protein sequence ID" value="RNB77183.1"/>
    <property type="molecule type" value="Genomic_DNA"/>
</dbReference>
<dbReference type="InterPro" id="IPR000045">
    <property type="entry name" value="Prepilin_IV_endopep_pep"/>
</dbReference>
<comment type="caution">
    <text evidence="4">The sequence shown here is derived from an EMBL/GenBank/DDBJ whole genome shotgun (WGS) entry which is preliminary data.</text>
</comment>
<gene>
    <name evidence="4" type="ORF">EDM58_16300</name>
</gene>
<proteinExistence type="inferred from homology"/>
<evidence type="ECO:0000313" key="5">
    <source>
        <dbReference type="Proteomes" id="UP000281915"/>
    </source>
</evidence>
<feature type="transmembrane region" description="Helical" evidence="2">
    <location>
        <begin position="29"/>
        <end position="47"/>
    </location>
</feature>
<evidence type="ECO:0000259" key="3">
    <source>
        <dbReference type="Pfam" id="PF01478"/>
    </source>
</evidence>
<feature type="transmembrane region" description="Helical" evidence="2">
    <location>
        <begin position="53"/>
        <end position="73"/>
    </location>
</feature>
<dbReference type="GO" id="GO:0005886">
    <property type="term" value="C:plasma membrane"/>
    <property type="evidence" value="ECO:0007669"/>
    <property type="project" value="TreeGrafter"/>
</dbReference>